<dbReference type="Pfam" id="PF13335">
    <property type="entry name" value="Mg_chelatase_C"/>
    <property type="match status" value="1"/>
</dbReference>
<dbReference type="SUPFAM" id="SSF52540">
    <property type="entry name" value="P-loop containing nucleoside triphosphate hydrolases"/>
    <property type="match status" value="1"/>
</dbReference>
<evidence type="ECO:0000259" key="2">
    <source>
        <dbReference type="SMART" id="SM00382"/>
    </source>
</evidence>
<dbReference type="GO" id="GO:0005524">
    <property type="term" value="F:ATP binding"/>
    <property type="evidence" value="ECO:0007669"/>
    <property type="project" value="InterPro"/>
</dbReference>
<reference evidence="4 7" key="3">
    <citation type="submission" date="2020-04" db="EMBL/GenBank/DDBJ databases">
        <title>Antimicrobial susceptibility and clonality of vaginal-derived multi-drug resistant Mobiluncus isolates in China.</title>
        <authorList>
            <person name="Zhang X."/>
        </authorList>
    </citation>
    <scope>NUCLEOTIDE SEQUENCE [LARGE SCALE GENOMIC DNA]</scope>
    <source>
        <strain evidence="4 7">7</strain>
    </source>
</reference>
<dbReference type="InterPro" id="IPR004482">
    <property type="entry name" value="Mg_chelat-rel"/>
</dbReference>
<dbReference type="Proteomes" id="UP001209486">
    <property type="component" value="Unassembled WGS sequence"/>
</dbReference>
<comment type="caution">
    <text evidence="4">The sequence shown here is derived from an EMBL/GenBank/DDBJ whole genome shotgun (WGS) entry which is preliminary data.</text>
</comment>
<feature type="domain" description="AAA+ ATPase" evidence="2">
    <location>
        <begin position="218"/>
        <end position="402"/>
    </location>
</feature>
<dbReference type="Pfam" id="PF01078">
    <property type="entry name" value="Mg_chelatase"/>
    <property type="match status" value="1"/>
</dbReference>
<reference evidence="5 6" key="1">
    <citation type="submission" date="2018-06" db="EMBL/GenBank/DDBJ databases">
        <authorList>
            <consortium name="Pathogen Informatics"/>
            <person name="Doyle S."/>
        </authorList>
    </citation>
    <scope>NUCLEOTIDE SEQUENCE [LARGE SCALE GENOMIC DNA]</scope>
    <source>
        <strain evidence="5 6">NCTC11819</strain>
    </source>
</reference>
<dbReference type="InterPro" id="IPR014721">
    <property type="entry name" value="Ribsml_uS5_D2-typ_fold_subgr"/>
</dbReference>
<name>A0A2J9KPU7_9ACTO</name>
<dbReference type="EMBL" id="JABCUV010000009">
    <property type="protein sequence ID" value="NMW93662.1"/>
    <property type="molecule type" value="Genomic_DNA"/>
</dbReference>
<dbReference type="PANTHER" id="PTHR32039:SF7">
    <property type="entry name" value="COMPETENCE PROTEIN COMM"/>
    <property type="match status" value="1"/>
</dbReference>
<dbReference type="Proteomes" id="UP000582487">
    <property type="component" value="Unassembled WGS sequence"/>
</dbReference>
<proteinExistence type="inferred from homology"/>
<dbReference type="GeneID" id="61167448"/>
<evidence type="ECO:0000313" key="7">
    <source>
        <dbReference type="Proteomes" id="UP000582487"/>
    </source>
</evidence>
<dbReference type="InterPro" id="IPR020568">
    <property type="entry name" value="Ribosomal_Su5_D2-typ_SF"/>
</dbReference>
<evidence type="ECO:0000313" key="6">
    <source>
        <dbReference type="Proteomes" id="UP000255284"/>
    </source>
</evidence>
<dbReference type="InterPro" id="IPR003593">
    <property type="entry name" value="AAA+_ATPase"/>
</dbReference>
<comment type="similarity">
    <text evidence="1">Belongs to the Mg-chelatase subunits D/I family. ComM subfamily.</text>
</comment>
<dbReference type="InterPro" id="IPR025158">
    <property type="entry name" value="Mg_chelat-rel_C"/>
</dbReference>
<dbReference type="InterPro" id="IPR000523">
    <property type="entry name" value="Mg_chelatse_chII-like_cat_dom"/>
</dbReference>
<evidence type="ECO:0000313" key="8">
    <source>
        <dbReference type="Proteomes" id="UP001209486"/>
    </source>
</evidence>
<dbReference type="InterPro" id="IPR027417">
    <property type="entry name" value="P-loop_NTPase"/>
</dbReference>
<sequence length="520" mass="54563">MSAGHTWSVGLVAMEATLVRVEAHISEGISAYTLVGLPDTAVREARDRVRAAVSSCFIEWPDVRVVLNLSPASLPKTGSGYDLAMAMAVLAAMRIVSPVAGDDFVMIGELGLDGRIIPVRGILPSVLGAVKQGKHRFIVPHDNVSEAQLVPGAQVIGVHHLGQVIELLGGSLLIEVPPAPDSIDRVEPVSARKAPAGDFADIRGQAAACHAMEIAAAGGHHLLMVGTPGSGKTMLASRLPGILPPLSDEQAVAVTAIHSLAGTLFSGEGLMRRPPFQAPHHSATLAAMVGGGSGVPRPGAASLAHCGVLFLDEAPEFGVRVLDSLREPLENAEITLHRAAGAAVYPASFQLIMAANPCPCGNAGSRRARCTCTPFARKRYLERLSGPLLDRMDIQIQVETPGRGALCAAQAADTTEVVARRVAEARRAQTERWQGQGWLLNREIPGSFLRSKSGGFSPEILGMVDAVVEKGKLSMRGAQRVLRLAWTAADLEGKTVPGMEHVGAAMTLRQQGAEIGNTGD</sequence>
<dbReference type="EMBL" id="UGGQ01000006">
    <property type="protein sequence ID" value="STO15748.1"/>
    <property type="molecule type" value="Genomic_DNA"/>
</dbReference>
<dbReference type="Pfam" id="PF13541">
    <property type="entry name" value="ChlI"/>
    <property type="match status" value="1"/>
</dbReference>
<evidence type="ECO:0000313" key="3">
    <source>
        <dbReference type="EMBL" id="MCU9969380.1"/>
    </source>
</evidence>
<evidence type="ECO:0000313" key="5">
    <source>
        <dbReference type="EMBL" id="STO15748.1"/>
    </source>
</evidence>
<accession>A0A2J9KPU7</accession>
<dbReference type="Gene3D" id="3.40.50.300">
    <property type="entry name" value="P-loop containing nucleotide triphosphate hydrolases"/>
    <property type="match status" value="1"/>
</dbReference>
<protein>
    <submittedName>
        <fullName evidence="5">Competence protein ComM</fullName>
    </submittedName>
    <submittedName>
        <fullName evidence="4">YifB family Mg chelatase-like AAA ATPase</fullName>
    </submittedName>
</protein>
<reference evidence="3 8" key="2">
    <citation type="submission" date="2019-08" db="EMBL/GenBank/DDBJ databases">
        <title>Comparison of rpoB and gyrB Sequences from Mobiluncus Species and Development of a Multiplex PCR Method for Clinical Detection of Mobiluncus curtisii and Mobiluncus mulieris.</title>
        <authorList>
            <person name="Yang L."/>
            <person name="Shen Y."/>
            <person name="Xu G."/>
            <person name="Shu L.-B."/>
            <person name="Hu J."/>
            <person name="Zhang R."/>
            <person name="Wang Y."/>
            <person name="Zhou H.-W."/>
            <person name="Zhang X."/>
        </authorList>
    </citation>
    <scope>NUCLEOTIDE SEQUENCE [LARGE SCALE GENOMIC DNA]</scope>
    <source>
        <strain evidence="3 8">M26</strain>
    </source>
</reference>
<dbReference type="EMBL" id="VSZY01000014">
    <property type="protein sequence ID" value="MCU9969380.1"/>
    <property type="molecule type" value="Genomic_DNA"/>
</dbReference>
<dbReference type="Gene3D" id="3.30.230.10">
    <property type="match status" value="1"/>
</dbReference>
<dbReference type="RefSeq" id="WP_004017092.1">
    <property type="nucleotide sequence ID" value="NZ_CAMPUA010000015.1"/>
</dbReference>
<dbReference type="PANTHER" id="PTHR32039">
    <property type="entry name" value="MAGNESIUM-CHELATASE SUBUNIT CHLI"/>
    <property type="match status" value="1"/>
</dbReference>
<dbReference type="SUPFAM" id="SSF54211">
    <property type="entry name" value="Ribosomal protein S5 domain 2-like"/>
    <property type="match status" value="1"/>
</dbReference>
<dbReference type="SMART" id="SM00382">
    <property type="entry name" value="AAA"/>
    <property type="match status" value="1"/>
</dbReference>
<dbReference type="AlphaFoldDB" id="A0A2J9KPU7"/>
<organism evidence="4 7">
    <name type="scientific">Mobiluncus mulieris</name>
    <dbReference type="NCBI Taxonomy" id="2052"/>
    <lineage>
        <taxon>Bacteria</taxon>
        <taxon>Bacillati</taxon>
        <taxon>Actinomycetota</taxon>
        <taxon>Actinomycetes</taxon>
        <taxon>Actinomycetales</taxon>
        <taxon>Actinomycetaceae</taxon>
        <taxon>Mobiluncus</taxon>
    </lineage>
</organism>
<dbReference type="NCBIfam" id="TIGR00368">
    <property type="entry name" value="YifB family Mg chelatase-like AAA ATPase"/>
    <property type="match status" value="1"/>
</dbReference>
<evidence type="ECO:0000313" key="4">
    <source>
        <dbReference type="EMBL" id="NMW93662.1"/>
    </source>
</evidence>
<dbReference type="InterPro" id="IPR045006">
    <property type="entry name" value="CHLI-like"/>
</dbReference>
<gene>
    <name evidence="5" type="primary">comM</name>
    <name evidence="3" type="ORF">FYZ43_08265</name>
    <name evidence="4" type="ORF">HHJ74_08160</name>
    <name evidence="5" type="ORF">NCTC11819_00290</name>
</gene>
<dbReference type="Proteomes" id="UP000255284">
    <property type="component" value="Unassembled WGS sequence"/>
</dbReference>
<evidence type="ECO:0000256" key="1">
    <source>
        <dbReference type="ARBA" id="ARBA00006354"/>
    </source>
</evidence>